<dbReference type="InterPro" id="IPR011060">
    <property type="entry name" value="RibuloseP-bd_barrel"/>
</dbReference>
<evidence type="ECO:0000256" key="4">
    <source>
        <dbReference type="ARBA" id="ARBA00029440"/>
    </source>
</evidence>
<dbReference type="RefSeq" id="WP_341372975.1">
    <property type="nucleotide sequence ID" value="NZ_JBBUTF010000003.1"/>
</dbReference>
<dbReference type="SUPFAM" id="SSF51366">
    <property type="entry name" value="Ribulose-phoshate binding barrel"/>
    <property type="match status" value="2"/>
</dbReference>
<sequence>MRVIPVVDLQSGRVVHARRGMRQAYAPVRSALCHQPDPVQVVQQLCRHAGAPCVYAADLDALAGLPVQTAVLRALYAAVPGLQLWLDAGWTDGAAARSLATALGVPLGVPLGMPLGMPAGLPAGMLPGMPPITRPAGGLPCATAGLPAGGVLRPAADVPPLPRPLPGPVLCPVFGSESLREAAVLDTLPPQALLSLDRRDGRAMDPAGVWARPAQWPSQLIVMTLERVGADLGPDLDTLAAVRAAAGPQRRLIGAGGVRGLDDLRAAAAAGASAWLVASAFHDGRLPPGLGLGLPP</sequence>
<dbReference type="Pfam" id="PF00977">
    <property type="entry name" value="His_biosynth"/>
    <property type="match status" value="2"/>
</dbReference>
<keyword evidence="3 5" id="KW-0368">Histidine biosynthesis</keyword>
<keyword evidence="7" id="KW-1185">Reference proteome</keyword>
<proteinExistence type="inferred from homology"/>
<gene>
    <name evidence="6" type="ORF">AACH11_04380</name>
</gene>
<name>A0ABU9B5P9_9BURK</name>
<comment type="caution">
    <text evidence="6">The sequence shown here is derived from an EMBL/GenBank/DDBJ whole genome shotgun (WGS) entry which is preliminary data.</text>
</comment>
<dbReference type="InterPro" id="IPR013785">
    <property type="entry name" value="Aldolase_TIM"/>
</dbReference>
<dbReference type="Gene3D" id="3.20.20.70">
    <property type="entry name" value="Aldolase class I"/>
    <property type="match status" value="2"/>
</dbReference>
<comment type="pathway">
    <text evidence="4">Amino-acid biosynthesis.</text>
</comment>
<organism evidence="6 7">
    <name type="scientific">Pseudaquabacterium rugosum</name>
    <dbReference type="NCBI Taxonomy" id="2984194"/>
    <lineage>
        <taxon>Bacteria</taxon>
        <taxon>Pseudomonadati</taxon>
        <taxon>Pseudomonadota</taxon>
        <taxon>Betaproteobacteria</taxon>
        <taxon>Burkholderiales</taxon>
        <taxon>Sphaerotilaceae</taxon>
        <taxon>Pseudaquabacterium</taxon>
    </lineage>
</organism>
<dbReference type="InterPro" id="IPR006062">
    <property type="entry name" value="His_biosynth"/>
</dbReference>
<dbReference type="EMBL" id="JBBUTF010000003">
    <property type="protein sequence ID" value="MEK8025197.1"/>
    <property type="molecule type" value="Genomic_DNA"/>
</dbReference>
<dbReference type="Proteomes" id="UP001368500">
    <property type="component" value="Unassembled WGS sequence"/>
</dbReference>
<accession>A0ABU9B5P9</accession>
<evidence type="ECO:0000256" key="3">
    <source>
        <dbReference type="ARBA" id="ARBA00023102"/>
    </source>
</evidence>
<protein>
    <submittedName>
        <fullName evidence="6">HisA/HisF-related TIM barrel protein</fullName>
    </submittedName>
</protein>
<reference evidence="6 7" key="1">
    <citation type="submission" date="2024-04" db="EMBL/GenBank/DDBJ databases">
        <title>Novel species of the genus Ideonella isolated from streams.</title>
        <authorList>
            <person name="Lu H."/>
        </authorList>
    </citation>
    <scope>NUCLEOTIDE SEQUENCE [LARGE SCALE GENOMIC DNA]</scope>
    <source>
        <strain evidence="6 7">BYS139W</strain>
    </source>
</reference>
<evidence type="ECO:0000256" key="1">
    <source>
        <dbReference type="ARBA" id="ARBA00009667"/>
    </source>
</evidence>
<evidence type="ECO:0000256" key="5">
    <source>
        <dbReference type="RuleBase" id="RU003657"/>
    </source>
</evidence>
<keyword evidence="2 5" id="KW-0028">Amino-acid biosynthesis</keyword>
<evidence type="ECO:0000256" key="2">
    <source>
        <dbReference type="ARBA" id="ARBA00022605"/>
    </source>
</evidence>
<comment type="similarity">
    <text evidence="1 5">Belongs to the HisA/HisF family.</text>
</comment>
<evidence type="ECO:0000313" key="7">
    <source>
        <dbReference type="Proteomes" id="UP001368500"/>
    </source>
</evidence>
<evidence type="ECO:0000313" key="6">
    <source>
        <dbReference type="EMBL" id="MEK8025197.1"/>
    </source>
</evidence>